<organism evidence="2 3">
    <name type="scientific">Streptomyces virginiae</name>
    <name type="common">Streptomyces cinnamonensis</name>
    <dbReference type="NCBI Taxonomy" id="1961"/>
    <lineage>
        <taxon>Bacteria</taxon>
        <taxon>Bacillati</taxon>
        <taxon>Actinomycetota</taxon>
        <taxon>Actinomycetes</taxon>
        <taxon>Kitasatosporales</taxon>
        <taxon>Streptomycetaceae</taxon>
        <taxon>Streptomyces</taxon>
    </lineage>
</organism>
<feature type="region of interest" description="Disordered" evidence="1">
    <location>
        <begin position="123"/>
        <end position="266"/>
    </location>
</feature>
<protein>
    <recommendedName>
        <fullName evidence="4">Collagen triple helix repeat protein</fullName>
    </recommendedName>
</protein>
<dbReference type="Proteomes" id="UP000660554">
    <property type="component" value="Unassembled WGS sequence"/>
</dbReference>
<proteinExistence type="predicted"/>
<keyword evidence="3" id="KW-1185">Reference proteome</keyword>
<comment type="caution">
    <text evidence="2">The sequence shown here is derived from an EMBL/GenBank/DDBJ whole genome shotgun (WGS) entry which is preliminary data.</text>
</comment>
<evidence type="ECO:0000256" key="1">
    <source>
        <dbReference type="SAM" id="MobiDB-lite"/>
    </source>
</evidence>
<gene>
    <name evidence="2" type="ORF">Scinn_31170</name>
</gene>
<sequence length="266" mass="25849">MTLPFWKPWFVTRVSSRSCTGVSERRYWGTAVGWMPSVAAKAAFLAGSAASTLICFSTSQLATSWVPPYTPGAEPLTLRVPVVVPWVVGAAPVPLGDGAGLCGGGLSGGGASSFTTVDSVKGSGPAAAAGCRNTSPPALGAPLGRVSTTARATTATTATSAVASRGTDRHQGALSGPGPPGPAGPAGPPGGPVGGGGGGTCRPPDSGPDGGPVGRSDGPVGRSDDGCQPEECVLTGSSSQEEGVPIGPLCAPSGWCPQAGSATVAW</sequence>
<name>A0ABQ3NLQ2_STRVG</name>
<accession>A0ABQ3NLQ2</accession>
<reference evidence="3" key="1">
    <citation type="submission" date="2020-09" db="EMBL/GenBank/DDBJ databases">
        <title>Whole genome shotgun sequence of Streptomyces cinnamonensis NBRC 15873.</title>
        <authorList>
            <person name="Komaki H."/>
            <person name="Tamura T."/>
        </authorList>
    </citation>
    <scope>NUCLEOTIDE SEQUENCE [LARGE SCALE GENOMIC DNA]</scope>
    <source>
        <strain evidence="3">NBRC 15873</strain>
    </source>
</reference>
<dbReference type="EMBL" id="BNDV01000008">
    <property type="protein sequence ID" value="GHI13654.1"/>
    <property type="molecule type" value="Genomic_DNA"/>
</dbReference>
<feature type="compositionally biased region" description="Pro residues" evidence="1">
    <location>
        <begin position="177"/>
        <end position="191"/>
    </location>
</feature>
<evidence type="ECO:0000313" key="2">
    <source>
        <dbReference type="EMBL" id="GHI13654.1"/>
    </source>
</evidence>
<evidence type="ECO:0000313" key="3">
    <source>
        <dbReference type="Proteomes" id="UP000660554"/>
    </source>
</evidence>
<feature type="compositionally biased region" description="Low complexity" evidence="1">
    <location>
        <begin position="144"/>
        <end position="165"/>
    </location>
</feature>
<evidence type="ECO:0008006" key="4">
    <source>
        <dbReference type="Google" id="ProtNLM"/>
    </source>
</evidence>